<sequence>MHHKYVVYPFTAIVGQEKMKKALILNAIDWKISGVLIRGEKGTAKSTAVRALAALLPEIEVVADCPFSCNPYELREMCKSCQERKKSNQKISVKKRRMLVVDLPINATEDRVIGTLNIEKALKEGTKALESGILAEANRGILYIDEVNLLDDHIADVLLDAAAMGVNIIEREGISVFHPAKFILIGTMNPEEGELRPQLLDRFGLSVRVEKIEDRERRVEIIKLREEFDADSFSFEKRFGKFQDGMQKKIIKARDILPKVNIPEDLLSKISQTCIEFAVDGLRADIITAKTAKAIAAYDCREKVNEADILEALEFTLEHRMRKNPFEKPELDREKLRQTMEKAGQKEKKSPPQNDKQKDSPRQDKEKSRENPSAKPGIPKEEIFKIGDGIKTDKMFNVKKDRIYRNSTGRSVKTLTKSKQGKYVRTKLPKGKIRDIAIDATIRAAAVNKKNGGFKINIEDIREKIRVGKGASLVVFVVDASGSMGATERMKSAKGAIFSFLNRAYQKRDRVAMIVFRNKEAYTLLQPTRSMDLAMKKLEEIPTGGKTPLPAGILKGMETIKSELIKNDNLIPVLVLITDGKGNVPIEENVFNELKYCADEIKKRNLRTIVIDTESGSLRFGLAKEFAEDSKAKYYHLNEIEPGKIASIVSSEVR</sequence>
<comment type="similarity">
    <text evidence="1">Belongs to the Mg-chelatase subunits D/I family.</text>
</comment>
<dbReference type="PANTHER" id="PTHR35023:SF1">
    <property type="entry name" value="MG-PROTOPORPHYRIN IX CHELATASE"/>
    <property type="match status" value="1"/>
</dbReference>
<keyword evidence="3" id="KW-0067">ATP-binding</keyword>
<dbReference type="SMART" id="SM00327">
    <property type="entry name" value="VWA"/>
    <property type="match status" value="1"/>
</dbReference>
<dbReference type="Pfam" id="PF13519">
    <property type="entry name" value="VWA_2"/>
    <property type="match status" value="1"/>
</dbReference>
<dbReference type="SMART" id="SM00382">
    <property type="entry name" value="AAA"/>
    <property type="match status" value="1"/>
</dbReference>
<evidence type="ECO:0000259" key="6">
    <source>
        <dbReference type="PROSITE" id="PS50234"/>
    </source>
</evidence>
<dbReference type="Gene3D" id="1.10.8.80">
    <property type="entry name" value="Magnesium chelatase subunit I, C-Terminal domain"/>
    <property type="match status" value="1"/>
</dbReference>
<dbReference type="PROSITE" id="PS50234">
    <property type="entry name" value="VWFA"/>
    <property type="match status" value="1"/>
</dbReference>
<evidence type="ECO:0000256" key="2">
    <source>
        <dbReference type="ARBA" id="ARBA00022741"/>
    </source>
</evidence>
<dbReference type="Pfam" id="PF17863">
    <property type="entry name" value="AAA_lid_2"/>
    <property type="match status" value="1"/>
</dbReference>
<keyword evidence="2" id="KW-0547">Nucleotide-binding</keyword>
<name>A0A1J4S9T7_9BACT</name>
<dbReference type="InterPro" id="IPR052989">
    <property type="entry name" value="Mg-chelatase_DI-like"/>
</dbReference>
<dbReference type="InterPro" id="IPR027417">
    <property type="entry name" value="P-loop_NTPase"/>
</dbReference>
<dbReference type="AlphaFoldDB" id="A0A1J4S9T7"/>
<dbReference type="InterPro" id="IPR041628">
    <property type="entry name" value="ChlI/MoxR_AAA_lid"/>
</dbReference>
<dbReference type="PANTHER" id="PTHR35023">
    <property type="entry name" value="CHELATASE-RELATED"/>
    <property type="match status" value="1"/>
</dbReference>
<evidence type="ECO:0000256" key="5">
    <source>
        <dbReference type="SAM" id="MobiDB-lite"/>
    </source>
</evidence>
<evidence type="ECO:0000313" key="8">
    <source>
        <dbReference type="Proteomes" id="UP000182278"/>
    </source>
</evidence>
<dbReference type="EMBL" id="MNUO01000108">
    <property type="protein sequence ID" value="OIN96201.1"/>
    <property type="molecule type" value="Genomic_DNA"/>
</dbReference>
<dbReference type="InterPro" id="IPR041702">
    <property type="entry name" value="BchD/ChlD_VWA"/>
</dbReference>
<reference evidence="7 8" key="1">
    <citation type="journal article" date="2016" name="Environ. Microbiol.">
        <title>Genomic resolution of a cold subsurface aquifer community provides metabolic insights for novel microbes adapted to high CO concentrations.</title>
        <authorList>
            <person name="Probst A.J."/>
            <person name="Castelle C.J."/>
            <person name="Singh A."/>
            <person name="Brown C.T."/>
            <person name="Anantharaman K."/>
            <person name="Sharon I."/>
            <person name="Hug L.A."/>
            <person name="Burstein D."/>
            <person name="Emerson J.B."/>
            <person name="Thomas B.C."/>
            <person name="Banfield J.F."/>
        </authorList>
    </citation>
    <scope>NUCLEOTIDE SEQUENCE [LARGE SCALE GENOMIC DNA]</scope>
    <source>
        <strain evidence="7">CG1_02_38_46</strain>
    </source>
</reference>
<dbReference type="InterPro" id="IPR003593">
    <property type="entry name" value="AAA+_ATPase"/>
</dbReference>
<dbReference type="STRING" id="1817893.AUJ66_07130"/>
<protein>
    <recommendedName>
        <fullName evidence="4">Mg-protoporphyrin IX chelatase</fullName>
    </recommendedName>
</protein>
<evidence type="ECO:0000256" key="3">
    <source>
        <dbReference type="ARBA" id="ARBA00022840"/>
    </source>
</evidence>
<dbReference type="CDD" id="cd01451">
    <property type="entry name" value="vWA_Magnesium_chelatase"/>
    <property type="match status" value="1"/>
</dbReference>
<dbReference type="InterPro" id="IPR002035">
    <property type="entry name" value="VWF_A"/>
</dbReference>
<evidence type="ECO:0000313" key="7">
    <source>
        <dbReference type="EMBL" id="OIN96201.1"/>
    </source>
</evidence>
<evidence type="ECO:0000256" key="1">
    <source>
        <dbReference type="ARBA" id="ARBA00005799"/>
    </source>
</evidence>
<dbReference type="Gene3D" id="3.40.50.410">
    <property type="entry name" value="von Willebrand factor, type A domain"/>
    <property type="match status" value="1"/>
</dbReference>
<organism evidence="7 8">
    <name type="scientific">Candidatus Desantisbacteria bacterium CG1_02_38_46</name>
    <dbReference type="NCBI Taxonomy" id="1817893"/>
    <lineage>
        <taxon>Bacteria</taxon>
        <taxon>Candidatus Desantisiibacteriota</taxon>
    </lineage>
</organism>
<dbReference type="Pfam" id="PF01078">
    <property type="entry name" value="Mg_chelatase"/>
    <property type="match status" value="1"/>
</dbReference>
<feature type="region of interest" description="Disordered" evidence="5">
    <location>
        <begin position="340"/>
        <end position="383"/>
    </location>
</feature>
<gene>
    <name evidence="7" type="ORF">AUJ66_07130</name>
</gene>
<dbReference type="SUPFAM" id="SSF53300">
    <property type="entry name" value="vWA-like"/>
    <property type="match status" value="1"/>
</dbReference>
<dbReference type="InterPro" id="IPR000523">
    <property type="entry name" value="Mg_chelatse_chII-like_cat_dom"/>
</dbReference>
<proteinExistence type="inferred from homology"/>
<accession>A0A1J4S9T7</accession>
<dbReference type="CDD" id="cd00009">
    <property type="entry name" value="AAA"/>
    <property type="match status" value="1"/>
</dbReference>
<dbReference type="InterPro" id="IPR036465">
    <property type="entry name" value="vWFA_dom_sf"/>
</dbReference>
<feature type="domain" description="VWFA" evidence="6">
    <location>
        <begin position="473"/>
        <end position="653"/>
    </location>
</feature>
<dbReference type="Gene3D" id="3.40.50.300">
    <property type="entry name" value="P-loop containing nucleotide triphosphate hydrolases"/>
    <property type="match status" value="1"/>
</dbReference>
<dbReference type="SUPFAM" id="SSF52540">
    <property type="entry name" value="P-loop containing nucleoside triphosphate hydrolases"/>
    <property type="match status" value="1"/>
</dbReference>
<dbReference type="GO" id="GO:0005524">
    <property type="term" value="F:ATP binding"/>
    <property type="evidence" value="ECO:0007669"/>
    <property type="project" value="UniProtKB-KW"/>
</dbReference>
<evidence type="ECO:0000256" key="4">
    <source>
        <dbReference type="ARBA" id="ARBA00030759"/>
    </source>
</evidence>
<dbReference type="Proteomes" id="UP000182278">
    <property type="component" value="Unassembled WGS sequence"/>
</dbReference>
<comment type="caution">
    <text evidence="7">The sequence shown here is derived from an EMBL/GenBank/DDBJ whole genome shotgun (WGS) entry which is preliminary data.</text>
</comment>